<reference evidence="4" key="1">
    <citation type="submission" date="2022-11" db="UniProtKB">
        <authorList>
            <consortium name="WormBaseParasite"/>
        </authorList>
    </citation>
    <scope>IDENTIFICATION</scope>
</reference>
<feature type="region of interest" description="Disordered" evidence="1">
    <location>
        <begin position="178"/>
        <end position="197"/>
    </location>
</feature>
<dbReference type="SUPFAM" id="SSF54160">
    <property type="entry name" value="Chromo domain-like"/>
    <property type="match status" value="1"/>
</dbReference>
<dbReference type="Gene3D" id="2.30.30.140">
    <property type="match status" value="1"/>
</dbReference>
<dbReference type="InterPro" id="IPR016197">
    <property type="entry name" value="Chromo-like_dom_sf"/>
</dbReference>
<name>A0A915ECD3_9BILA</name>
<accession>A0A915ECD3</accession>
<dbReference type="InterPro" id="IPR025995">
    <property type="entry name" value="Tudor-knot"/>
</dbReference>
<proteinExistence type="predicted"/>
<organism evidence="3 4">
    <name type="scientific">Ditylenchus dipsaci</name>
    <dbReference type="NCBI Taxonomy" id="166011"/>
    <lineage>
        <taxon>Eukaryota</taxon>
        <taxon>Metazoa</taxon>
        <taxon>Ecdysozoa</taxon>
        <taxon>Nematoda</taxon>
        <taxon>Chromadorea</taxon>
        <taxon>Rhabditida</taxon>
        <taxon>Tylenchina</taxon>
        <taxon>Tylenchomorpha</taxon>
        <taxon>Sphaerularioidea</taxon>
        <taxon>Anguinidae</taxon>
        <taxon>Anguininae</taxon>
        <taxon>Ditylenchus</taxon>
    </lineage>
</organism>
<sequence>MCATPNANLHHLHHEGLQSKPKESLCGFCAFKNHKSHNLIEAADFASEKYHQKVTDEIKKLVSTTTPGVKLLAEGFKKIEFDLGQAFEEFYDIPDQLSKLSNANSQFKIYSKADLANNLDVMRSTKELTTKACRDLERIQKLLKENIMDFSLIARIYSLDLAEKLKALMKSEKAAINPDKNVNNSHRDREAAGPSNLTVKEKIPSKGSIWKLNEIIMCKCTKTASFYKAKIVDVFQYDDDIAYQVHYLGWSNRHDERIAGSQTNILFRKYIEEADYISFTNRHKKKRKADEVALEITHKRFNRIESVTPPRSPKRKDSSAKKAPVYLIDDDSD</sequence>
<dbReference type="WBParaSite" id="jg4659">
    <property type="protein sequence ID" value="jg4659"/>
    <property type="gene ID" value="jg4659"/>
</dbReference>
<evidence type="ECO:0000313" key="4">
    <source>
        <dbReference type="WBParaSite" id="jg4659"/>
    </source>
</evidence>
<protein>
    <submittedName>
        <fullName evidence="4">Tudor domain-containing protein</fullName>
    </submittedName>
</protein>
<feature type="region of interest" description="Disordered" evidence="1">
    <location>
        <begin position="304"/>
        <end position="333"/>
    </location>
</feature>
<dbReference type="Proteomes" id="UP000887574">
    <property type="component" value="Unplaced"/>
</dbReference>
<evidence type="ECO:0000259" key="2">
    <source>
        <dbReference type="Pfam" id="PF11717"/>
    </source>
</evidence>
<feature type="domain" description="Tudor-knot" evidence="2">
    <location>
        <begin position="216"/>
        <end position="262"/>
    </location>
</feature>
<evidence type="ECO:0000256" key="1">
    <source>
        <dbReference type="SAM" id="MobiDB-lite"/>
    </source>
</evidence>
<evidence type="ECO:0000313" key="3">
    <source>
        <dbReference type="Proteomes" id="UP000887574"/>
    </source>
</evidence>
<keyword evidence="3" id="KW-1185">Reference proteome</keyword>
<dbReference type="AlphaFoldDB" id="A0A915ECD3"/>
<dbReference type="Pfam" id="PF11717">
    <property type="entry name" value="Tudor-knot"/>
    <property type="match status" value="1"/>
</dbReference>